<evidence type="ECO:0000313" key="2">
    <source>
        <dbReference type="Proteomes" id="UP000000547"/>
    </source>
</evidence>
<accession>Q481U5</accession>
<protein>
    <recommendedName>
        <fullName evidence="3">Dienelactone hydrolase domain-containing protein</fullName>
    </recommendedName>
</protein>
<sequence length="191" mass="21545">MGENWQPRFMSIIIVSDVFGITPALLTLKDKLGANTIIDPYEGKSMDFINEAEAYSCFITTVGLDRYVSKVVGRVESLDSQTTLIGFSVGASAIWRLSTNKVNHIIKQAFCFYGSQIRNYTNIEPCCKINLVFPKNESHFDVSKLKEVLTTKHNVITTQVEYLHGFMNYYSSNFNQVGYEQHVALLCSNTS</sequence>
<dbReference type="AlphaFoldDB" id="Q481U5"/>
<evidence type="ECO:0000313" key="1">
    <source>
        <dbReference type="EMBL" id="AAZ27226.1"/>
    </source>
</evidence>
<name>Q481U5_COLP3</name>
<reference evidence="1" key="1">
    <citation type="journal article" date="2005" name="Proc. Natl. Acad. Sci. U.S.A.">
        <title>The psychrophilic lifestyle as revealed by the genome sequence of Colwellia psychrerythraea 34H through genomic and proteomic analyses.</title>
        <authorList>
            <person name="Methe B.A."/>
            <person name="Nelson K.E."/>
            <person name="Deming J.W."/>
            <person name="Momen B."/>
            <person name="Melamud E."/>
            <person name="Zhang X."/>
            <person name="Moult J."/>
            <person name="Madupu R."/>
            <person name="Nelson W.C."/>
            <person name="Dodson R.J."/>
            <person name="Brinkac L.M."/>
            <person name="Daugherty S.C."/>
            <person name="Durkin A.S."/>
            <person name="DeBoy R.T."/>
            <person name="Kolonay J.F."/>
            <person name="Sullivan S.A."/>
            <person name="Zhou L."/>
            <person name="Davidsen T.M."/>
            <person name="Wu M."/>
            <person name="Huston A.L."/>
            <person name="Lewis M."/>
            <person name="Weaver B."/>
            <person name="Weidman J.F."/>
            <person name="Khouri H."/>
            <person name="Utterback T.R."/>
            <person name="Feldblyum T.V."/>
            <person name="Fraser C.M."/>
        </authorList>
    </citation>
    <scope>NUCLEOTIDE SEQUENCE [LARGE SCALE GENOMIC DNA]</scope>
    <source>
        <strain evidence="1">34H</strain>
    </source>
</reference>
<gene>
    <name evidence="1" type="ordered locus">CPS_2457</name>
</gene>
<dbReference type="PANTHER" id="PTHR46623">
    <property type="entry name" value="CARBOXYMETHYLENEBUTENOLIDASE-RELATED"/>
    <property type="match status" value="1"/>
</dbReference>
<proteinExistence type="predicted"/>
<dbReference type="KEGG" id="cps:CPS_2457"/>
<dbReference type="STRING" id="167879.CPS_2457"/>
<evidence type="ECO:0008006" key="3">
    <source>
        <dbReference type="Google" id="ProtNLM"/>
    </source>
</evidence>
<dbReference type="EMBL" id="CP000083">
    <property type="protein sequence ID" value="AAZ27226.1"/>
    <property type="molecule type" value="Genomic_DNA"/>
</dbReference>
<dbReference type="PANTHER" id="PTHR46623:SF6">
    <property type="entry name" value="ALPHA_BETA-HYDROLASES SUPERFAMILY PROTEIN"/>
    <property type="match status" value="1"/>
</dbReference>
<organism evidence="1 2">
    <name type="scientific">Colwellia psychrerythraea (strain 34H / ATCC BAA-681)</name>
    <name type="common">Vibrio psychroerythus</name>
    <dbReference type="NCBI Taxonomy" id="167879"/>
    <lineage>
        <taxon>Bacteria</taxon>
        <taxon>Pseudomonadati</taxon>
        <taxon>Pseudomonadota</taxon>
        <taxon>Gammaproteobacteria</taxon>
        <taxon>Alteromonadales</taxon>
        <taxon>Colwelliaceae</taxon>
        <taxon>Colwellia</taxon>
    </lineage>
</organism>
<dbReference type="InterPro" id="IPR051049">
    <property type="entry name" value="Dienelactone_hydrolase-like"/>
</dbReference>
<dbReference type="HOGENOM" id="CLU_054590_9_1_6"/>
<dbReference type="Proteomes" id="UP000000547">
    <property type="component" value="Chromosome"/>
</dbReference>